<feature type="compositionally biased region" description="Basic residues" evidence="1">
    <location>
        <begin position="61"/>
        <end position="70"/>
    </location>
</feature>
<dbReference type="PANTHER" id="PTHR37540:SF10">
    <property type="entry name" value="SIGMA-70 REGION 2 FAMILY PROTEIN"/>
    <property type="match status" value="1"/>
</dbReference>
<protein>
    <submittedName>
        <fullName evidence="2">Genomic scaffold, ProqFM164S03</fullName>
    </submittedName>
</protein>
<proteinExistence type="predicted"/>
<keyword evidence="3" id="KW-1185">Reference proteome</keyword>
<dbReference type="OrthoDB" id="4158087at2759"/>
<feature type="region of interest" description="Disordered" evidence="1">
    <location>
        <begin position="362"/>
        <end position="383"/>
    </location>
</feature>
<feature type="compositionally biased region" description="Basic and acidic residues" evidence="1">
    <location>
        <begin position="71"/>
        <end position="90"/>
    </location>
</feature>
<dbReference type="STRING" id="1365484.W6QWR1"/>
<dbReference type="AlphaFoldDB" id="W6QWR1"/>
<sequence>MSTFLDKAASNGRWQFIDSSKNRRTNLTQVKRHVMQEYMRQKKGGTRQSESEEEAPQAKRGERRKTRGAQRRSEKKANSDGDNKNNEPRVRRSTRIQQATRREDLNGEANCDMFVLDSISSDPPLIESNDMPRFPPRSSSVQSHDVPLLLDDFIDVNPQSCPSYDLHLNNFSWPPPSMLPYQFVPSPTTMISDAQFDTFNTLPIELERGAHGIFDSYVDDMPASSYETHYQSPMANDCYTPTFVSGIIKDETQNPLVHSDPAVSVLQEHRSDNPHEISDDAIISCLNTAALEDSDPRLGHKEISQVHMRDAREMTNWQNYILPGDETFFYDYDQHAPASSETLPPAPQPTLSPRSMLSPLYSTSSGFSEVSPEPQPTFPPYSEAIPADEIQYEELFDFLRSCEQLAVY</sequence>
<dbReference type="OMA" id="NTWAWVR"/>
<name>W6QWR1_PENRF</name>
<evidence type="ECO:0000313" key="2">
    <source>
        <dbReference type="EMBL" id="CDM33967.1"/>
    </source>
</evidence>
<dbReference type="Proteomes" id="UP000030686">
    <property type="component" value="Unassembled WGS sequence"/>
</dbReference>
<accession>W6QWR1</accession>
<feature type="region of interest" description="Disordered" evidence="1">
    <location>
        <begin position="25"/>
        <end position="107"/>
    </location>
</feature>
<dbReference type="EMBL" id="HG792017">
    <property type="protein sequence ID" value="CDM33967.1"/>
    <property type="molecule type" value="Genomic_DNA"/>
</dbReference>
<reference evidence="2" key="1">
    <citation type="journal article" date="2014" name="Nat. Commun.">
        <title>Multiple recent horizontal transfers of a large genomic region in cheese making fungi.</title>
        <authorList>
            <person name="Cheeseman K."/>
            <person name="Ropars J."/>
            <person name="Renault P."/>
            <person name="Dupont J."/>
            <person name="Gouzy J."/>
            <person name="Branca A."/>
            <person name="Abraham A.L."/>
            <person name="Ceppi M."/>
            <person name="Conseiller E."/>
            <person name="Debuchy R."/>
            <person name="Malagnac F."/>
            <person name="Goarin A."/>
            <person name="Silar P."/>
            <person name="Lacoste S."/>
            <person name="Sallet E."/>
            <person name="Bensimon A."/>
            <person name="Giraud T."/>
            <person name="Brygoo Y."/>
        </authorList>
    </citation>
    <scope>NUCLEOTIDE SEQUENCE [LARGE SCALE GENOMIC DNA]</scope>
    <source>
        <strain evidence="2">FM164</strain>
    </source>
</reference>
<evidence type="ECO:0000256" key="1">
    <source>
        <dbReference type="SAM" id="MobiDB-lite"/>
    </source>
</evidence>
<evidence type="ECO:0000313" key="3">
    <source>
        <dbReference type="Proteomes" id="UP000030686"/>
    </source>
</evidence>
<dbReference type="PANTHER" id="PTHR37540">
    <property type="entry name" value="TRANSCRIPTION FACTOR (ACR-2), PUTATIVE-RELATED-RELATED"/>
    <property type="match status" value="1"/>
</dbReference>
<gene>
    <name evidence="2" type="ORF">PROQFM164_S03g000691</name>
</gene>
<organism evidence="2 3">
    <name type="scientific">Penicillium roqueforti (strain FM164)</name>
    <dbReference type="NCBI Taxonomy" id="1365484"/>
    <lineage>
        <taxon>Eukaryota</taxon>
        <taxon>Fungi</taxon>
        <taxon>Dikarya</taxon>
        <taxon>Ascomycota</taxon>
        <taxon>Pezizomycotina</taxon>
        <taxon>Eurotiomycetes</taxon>
        <taxon>Eurotiomycetidae</taxon>
        <taxon>Eurotiales</taxon>
        <taxon>Aspergillaceae</taxon>
        <taxon>Penicillium</taxon>
    </lineage>
</organism>